<evidence type="ECO:0000256" key="1">
    <source>
        <dbReference type="SAM" id="MobiDB-lite"/>
    </source>
</evidence>
<feature type="region of interest" description="Disordered" evidence="1">
    <location>
        <begin position="73"/>
        <end position="313"/>
    </location>
</feature>
<reference evidence="3 4" key="1">
    <citation type="journal article" date="2014" name="BMC Genomics">
        <title>Genome sequencing of four Aureobasidium pullulans varieties: biotechnological potential, stress tolerance, and description of new species.</title>
        <authorList>
            <person name="Gostin Ar C."/>
            <person name="Ohm R.A."/>
            <person name="Kogej T."/>
            <person name="Sonjak S."/>
            <person name="Turk M."/>
            <person name="Zajc J."/>
            <person name="Zalar P."/>
            <person name="Grube M."/>
            <person name="Sun H."/>
            <person name="Han J."/>
            <person name="Sharma A."/>
            <person name="Chiniquy J."/>
            <person name="Ngan C.Y."/>
            <person name="Lipzen A."/>
            <person name="Barry K."/>
            <person name="Grigoriev I.V."/>
            <person name="Gunde-Cimerman N."/>
        </authorList>
    </citation>
    <scope>NUCLEOTIDE SEQUENCE [LARGE SCALE GENOMIC DNA]</scope>
    <source>
        <strain evidence="3 4">EXF-2481</strain>
    </source>
</reference>
<dbReference type="InParanoid" id="A0A074YL91"/>
<feature type="compositionally biased region" description="Polar residues" evidence="1">
    <location>
        <begin position="246"/>
        <end position="306"/>
    </location>
</feature>
<feature type="region of interest" description="Disordered" evidence="1">
    <location>
        <begin position="1027"/>
        <end position="1046"/>
    </location>
</feature>
<dbReference type="SMART" id="SM00233">
    <property type="entry name" value="PH"/>
    <property type="match status" value="3"/>
</dbReference>
<accession>A0A074YL91</accession>
<dbReference type="GO" id="GO:1902657">
    <property type="term" value="P:protein localization to prospore membrane"/>
    <property type="evidence" value="ECO:0007669"/>
    <property type="project" value="InterPro"/>
</dbReference>
<protein>
    <recommendedName>
        <fullName evidence="2">PH domain-containing protein</fullName>
    </recommendedName>
</protein>
<dbReference type="InterPro" id="IPR039486">
    <property type="entry name" value="Mug56/Spo71_PH"/>
</dbReference>
<dbReference type="InterPro" id="IPR040345">
    <property type="entry name" value="Mug56/Spo71"/>
</dbReference>
<feature type="compositionally biased region" description="Low complexity" evidence="1">
    <location>
        <begin position="207"/>
        <end position="222"/>
    </location>
</feature>
<evidence type="ECO:0000313" key="4">
    <source>
        <dbReference type="Proteomes" id="UP000030641"/>
    </source>
</evidence>
<gene>
    <name evidence="3" type="ORF">AUEXF2481DRAFT_65757</name>
</gene>
<feature type="compositionally biased region" description="Low complexity" evidence="1">
    <location>
        <begin position="158"/>
        <end position="167"/>
    </location>
</feature>
<dbReference type="PANTHER" id="PTHR28076:SF1">
    <property type="entry name" value="PROSPORE MEMBRANE ADAPTER PROTEIN SPO71"/>
    <property type="match status" value="1"/>
</dbReference>
<feature type="compositionally biased region" description="Acidic residues" evidence="1">
    <location>
        <begin position="110"/>
        <end position="122"/>
    </location>
</feature>
<dbReference type="AlphaFoldDB" id="A0A074YL91"/>
<dbReference type="STRING" id="1043005.A0A074YL91"/>
<dbReference type="Proteomes" id="UP000030641">
    <property type="component" value="Unassembled WGS sequence"/>
</dbReference>
<organism evidence="3 4">
    <name type="scientific">Aureobasidium subglaciale (strain EXF-2481)</name>
    <name type="common">Aureobasidium pullulans var. subglaciale</name>
    <dbReference type="NCBI Taxonomy" id="1043005"/>
    <lineage>
        <taxon>Eukaryota</taxon>
        <taxon>Fungi</taxon>
        <taxon>Dikarya</taxon>
        <taxon>Ascomycota</taxon>
        <taxon>Pezizomycotina</taxon>
        <taxon>Dothideomycetes</taxon>
        <taxon>Dothideomycetidae</taxon>
        <taxon>Dothideales</taxon>
        <taxon>Saccotheciaceae</taxon>
        <taxon>Aureobasidium</taxon>
    </lineage>
</organism>
<dbReference type="OMA" id="DRWVMSI"/>
<dbReference type="Pfam" id="PF23207">
    <property type="entry name" value="PH_SPO71"/>
    <property type="match status" value="1"/>
</dbReference>
<dbReference type="PANTHER" id="PTHR28076">
    <property type="entry name" value="SPORULATION-SPECIFIC PROTEIN 71"/>
    <property type="match status" value="1"/>
</dbReference>
<dbReference type="Gene3D" id="2.30.29.30">
    <property type="entry name" value="Pleckstrin-homology domain (PH domain)/Phosphotyrosine-binding domain (PTB)"/>
    <property type="match status" value="1"/>
</dbReference>
<dbReference type="EMBL" id="KL584760">
    <property type="protein sequence ID" value="KEQ94887.1"/>
    <property type="molecule type" value="Genomic_DNA"/>
</dbReference>
<keyword evidence="4" id="KW-1185">Reference proteome</keyword>
<name>A0A074YL91_AURSE</name>
<sequence length="1097" mass="123809">MASANNPDATLHTAIESLGEDSSYTVHRLRHASPEHLYLTTRRCFVGPIPEGWLRSHRKEWYKHYLGIHHSSKAPSFSASSNVDRRRRTTGLDAPSTSALYRASFPQPDNEIDDGADSDGEVTIEAPAALDIPRSGQSDPGLLRETPEAAEEALSSYTTAHTVTSPSTPTPLATPRPGDAQSGYIDARPTNNLRRRQTSETSFVTASDGGSIIIDEPDISSPTQSGPLSDNDSTPRNSPRAADLRSSASFGTTNPATPGPTSSNTFLLGPQHSPQLDHTVSGQDTTGAGETPEQQQEATSNVNPEQRSPGLVRFNIPDNPILKQEMQVRAKMAQGTKSRLTRRFTRGKLKDGEIVKVEKMLVRLDITTGSEQPNEDYDEKDSQRVETRTTEKWREFMVVCRESHEDDAVLCLQMYKTRVIPATNQDKTKKRYKHQILLDPTKLKVNLYSSLDKTLVLWQAKGPRTIICFLRPQSTPSAVEWYTFLRGVLGLHRPHTLQINIPDLCVNLRLENPFEELESSVALQQAAEGDEAAIAKTMEAERAIASKIIHRCLELLAQNSEWDDVLKTWGHKSKIGLAWKRYDRLEWVHGINEHKMYGTMALQRTHELELRPKQHYPMTVKMANGETMQEPAPVEGFLIRLTSQKGNDQKFGKLFYKRLYFSTQNNYLLFLRPAKAKPPPPPRMPMTENSNIPSAKQIAEKIPLIYAVNPFPMLGDTISWLADPVKDAEERKRHDRDAYDEAERNAQSLLDCDGFINLSDIVEVRNVVRGATPADEVVDEGPHVDFDAEVEDSHHDDGTTKDFDDERTFELLMRNGLVVRLQAFSKATKKEWIKRLRALAKYWARRASQDLALFKFVRQQNLDTLNLDMQAEAYVGMFAHKWEVTKSFASPELYNVCGISNCRAIHRSGILFRKPRVHGTFSRCHVILCHGHLLVFKDTVRSTTGKKVSHIHHERIASIDLRDCYLYSGLITANDLLYHNRTFDNNRPGNDALPRMYLEDGWASADDDAMTTFVLWTGQHKGWFRAREEDENEGQQKSGGARNKLKRVSQLGTKGRAIVFKARSRTERDHWVLGIETEIERLSQSDEVRVVGEDLDG</sequence>
<dbReference type="FunCoup" id="A0A074YL91">
    <property type="interactions" value="6"/>
</dbReference>
<dbReference type="PROSITE" id="PS50003">
    <property type="entry name" value="PH_DOMAIN"/>
    <property type="match status" value="1"/>
</dbReference>
<dbReference type="RefSeq" id="XP_013343587.1">
    <property type="nucleotide sequence ID" value="XM_013488133.1"/>
</dbReference>
<dbReference type="OrthoDB" id="5579281at2759"/>
<dbReference type="HOGENOM" id="CLU_003938_0_0_1"/>
<dbReference type="SMART" id="SM01316">
    <property type="entry name" value="Spo7_2_N"/>
    <property type="match status" value="1"/>
</dbReference>
<dbReference type="InterPro" id="IPR057379">
    <property type="entry name" value="PH_SPO71"/>
</dbReference>
<proteinExistence type="predicted"/>
<dbReference type="GO" id="GO:0005628">
    <property type="term" value="C:prospore membrane"/>
    <property type="evidence" value="ECO:0007669"/>
    <property type="project" value="TreeGrafter"/>
</dbReference>
<dbReference type="InterPro" id="IPR001849">
    <property type="entry name" value="PH_domain"/>
</dbReference>
<dbReference type="GeneID" id="25370143"/>
<dbReference type="InterPro" id="IPR011993">
    <property type="entry name" value="PH-like_dom_sf"/>
</dbReference>
<dbReference type="Pfam" id="PF15407">
    <property type="entry name" value="Spo7_2_N"/>
    <property type="match status" value="1"/>
</dbReference>
<feature type="compositionally biased region" description="Polar residues" evidence="1">
    <location>
        <begin position="223"/>
        <end position="237"/>
    </location>
</feature>
<evidence type="ECO:0000313" key="3">
    <source>
        <dbReference type="EMBL" id="KEQ94887.1"/>
    </source>
</evidence>
<evidence type="ECO:0000259" key="2">
    <source>
        <dbReference type="PROSITE" id="PS50003"/>
    </source>
</evidence>
<feature type="domain" description="PH" evidence="2">
    <location>
        <begin position="631"/>
        <end position="841"/>
    </location>
</feature>
<dbReference type="InterPro" id="IPR029217">
    <property type="entry name" value="Spo7_2_N"/>
</dbReference>
<dbReference type="Pfam" id="PF15404">
    <property type="entry name" value="PH_4"/>
    <property type="match status" value="1"/>
</dbReference>
<dbReference type="SUPFAM" id="SSF50729">
    <property type="entry name" value="PH domain-like"/>
    <property type="match status" value="1"/>
</dbReference>